<sequence length="541" mass="58049">MQLQALSCVSVRLVNGQTRCEGRVEVLRNGAWGTVCDDEWDMVDANVVCRQLGCGRASAVGSSSRYGQGPGPILLDNVDCKGDETHLGQCGSQGWGVHNCYHYEDVAVICKGEVGGAVDQWMTEDIENNTVVGWQGSSQEPTTPSRENTGLRDGQIRLAGTSDRCRGRVEVYFQGSWGTVCDDDWGMRDASVVCQQAGCGPALDYTTNAYFGYGTGLILLDNVHCNGYERQLASCHSLGWGIHNCGHHEDAGVICTGLSTTSDPTLNTESRAQTSFDFKGTAVTEMTVPVIGATLTTPTTSLTTRDKPTVRLVNGNNSCQGRVEVSHDNIWGTVCDDDWKLENAQVVCRQLGCGPAVAALPLAYFGYGSGLILLDNVDCRGDERTLEDCFNLGWGQQNCGHHEDASVICSTFHPWGGTVMAFGMTQRTATSPTPAEGKLRLAGGKHRCEGRVELFQRGAWGTVCDDAWDLRDGQVVCRLLGCGDAIAAHGEAFFGRGGGVILLDNVKCTGRETSLLQCSHIALDVHNCDHSEDAGVTCTPL</sequence>
<evidence type="ECO:0000256" key="3">
    <source>
        <dbReference type="ARBA" id="ARBA00023157"/>
    </source>
</evidence>
<dbReference type="PRINTS" id="PR00258">
    <property type="entry name" value="SPERACTRCPTR"/>
</dbReference>
<feature type="disulfide bond" evidence="9">
    <location>
        <begin position="348"/>
        <end position="409"/>
    </location>
</feature>
<dbReference type="InterPro" id="IPR001190">
    <property type="entry name" value="SRCR"/>
</dbReference>
<dbReference type="Proteomes" id="UP001239994">
    <property type="component" value="Unassembled WGS sequence"/>
</dbReference>
<feature type="disulfide bond" evidence="9">
    <location>
        <begin position="194"/>
        <end position="255"/>
    </location>
</feature>
<comment type="subunit">
    <text evidence="7">Interacts with LGALS1 and laminin.</text>
</comment>
<feature type="disulfide bond" evidence="9">
    <location>
        <begin position="464"/>
        <end position="528"/>
    </location>
</feature>
<feature type="domain" description="SRCR" evidence="10">
    <location>
        <begin position="11"/>
        <end position="111"/>
    </location>
</feature>
<feature type="domain" description="SRCR" evidence="10">
    <location>
        <begin position="439"/>
        <end position="539"/>
    </location>
</feature>
<dbReference type="AlphaFoldDB" id="A0AAD9DN61"/>
<keyword evidence="2" id="KW-0677">Repeat</keyword>
<feature type="disulfide bond" evidence="9">
    <location>
        <begin position="80"/>
        <end position="90"/>
    </location>
</feature>
<evidence type="ECO:0000313" key="11">
    <source>
        <dbReference type="EMBL" id="KAK1787876.1"/>
    </source>
</evidence>
<keyword evidence="5" id="KW-0325">Glycoprotein</keyword>
<dbReference type="PROSITE" id="PS00420">
    <property type="entry name" value="SRCR_1"/>
    <property type="match status" value="3"/>
</dbReference>
<evidence type="ECO:0000259" key="10">
    <source>
        <dbReference type="PROSITE" id="PS50287"/>
    </source>
</evidence>
<proteinExistence type="predicted"/>
<feature type="disulfide bond" evidence="9">
    <location>
        <begin position="225"/>
        <end position="235"/>
    </location>
</feature>
<feature type="domain" description="SRCR" evidence="10">
    <location>
        <begin position="156"/>
        <end position="256"/>
    </location>
</feature>
<evidence type="ECO:0000256" key="4">
    <source>
        <dbReference type="ARBA" id="ARBA00023170"/>
    </source>
</evidence>
<dbReference type="SMART" id="SM00202">
    <property type="entry name" value="SR"/>
    <property type="match status" value="4"/>
</dbReference>
<feature type="disulfide bond" evidence="9">
    <location>
        <begin position="36"/>
        <end position="100"/>
    </location>
</feature>
<keyword evidence="4" id="KW-0675">Receptor</keyword>
<evidence type="ECO:0000256" key="9">
    <source>
        <dbReference type="PROSITE-ProRule" id="PRU00196"/>
    </source>
</evidence>
<dbReference type="EMBL" id="JAROKS010000023">
    <property type="protein sequence ID" value="KAK1787876.1"/>
    <property type="molecule type" value="Genomic_DNA"/>
</dbReference>
<evidence type="ECO:0000256" key="1">
    <source>
        <dbReference type="ARBA" id="ARBA00022729"/>
    </source>
</evidence>
<reference evidence="11" key="1">
    <citation type="submission" date="2023-03" db="EMBL/GenBank/DDBJ databases">
        <title>Electrophorus voltai genome.</title>
        <authorList>
            <person name="Bian C."/>
        </authorList>
    </citation>
    <scope>NUCLEOTIDE SEQUENCE</scope>
    <source>
        <strain evidence="11">CB-2022</strain>
        <tissue evidence="11">Muscle</tissue>
    </source>
</reference>
<evidence type="ECO:0000256" key="6">
    <source>
        <dbReference type="ARBA" id="ARBA00058074"/>
    </source>
</evidence>
<dbReference type="SUPFAM" id="SSF56487">
    <property type="entry name" value="SRCR-like"/>
    <property type="match status" value="4"/>
</dbReference>
<evidence type="ECO:0000256" key="7">
    <source>
        <dbReference type="ARBA" id="ARBA00064153"/>
    </source>
</evidence>
<evidence type="ECO:0000256" key="8">
    <source>
        <dbReference type="ARBA" id="ARBA00069168"/>
    </source>
</evidence>
<feature type="disulfide bond" evidence="9">
    <location>
        <begin position="379"/>
        <end position="389"/>
    </location>
</feature>
<evidence type="ECO:0000256" key="2">
    <source>
        <dbReference type="ARBA" id="ARBA00022737"/>
    </source>
</evidence>
<feature type="domain" description="SRCR" evidence="10">
    <location>
        <begin position="310"/>
        <end position="410"/>
    </location>
</feature>
<feature type="disulfide bond" evidence="9">
    <location>
        <begin position="181"/>
        <end position="245"/>
    </location>
</feature>
<dbReference type="FunFam" id="3.10.250.10:FF:000007">
    <property type="entry name" value="Soluble scavenger receptor cysteine-rich domain-containing protein SSC5D"/>
    <property type="match status" value="1"/>
</dbReference>
<feature type="disulfide bond" evidence="9">
    <location>
        <begin position="508"/>
        <end position="518"/>
    </location>
</feature>
<comment type="function">
    <text evidence="6">Binds to extracellular matrix proteins. Binds to pathogen-associated molecular patterns (PAMPs) present on the cell walls of Gram-positive and Gram-negative bacteria and fungi, behaving as a pattern recognition receptor (PRR). Induces bacterial and fungal aggregation and subsequent inhibition of PAMP-induced cytokine release. Does not possess intrinsic bactericidal activity. May play a role in the innate defense and homeostasis of certain epithelial surfaces.</text>
</comment>
<gene>
    <name evidence="11" type="ORF">P4O66_016356</name>
</gene>
<dbReference type="PANTHER" id="PTHR48071">
    <property type="entry name" value="SRCR DOMAIN-CONTAINING PROTEIN"/>
    <property type="match status" value="1"/>
</dbReference>
<accession>A0AAD9DN61</accession>
<dbReference type="Pfam" id="PF00530">
    <property type="entry name" value="SRCR"/>
    <property type="match status" value="4"/>
</dbReference>
<keyword evidence="12" id="KW-1185">Reference proteome</keyword>
<dbReference type="InterPro" id="IPR036772">
    <property type="entry name" value="SRCR-like_dom_sf"/>
</dbReference>
<evidence type="ECO:0000256" key="5">
    <source>
        <dbReference type="ARBA" id="ARBA00023180"/>
    </source>
</evidence>
<dbReference type="PROSITE" id="PS50287">
    <property type="entry name" value="SRCR_2"/>
    <property type="match status" value="4"/>
</dbReference>
<feature type="disulfide bond" evidence="9">
    <location>
        <begin position="335"/>
        <end position="399"/>
    </location>
</feature>
<keyword evidence="3 9" id="KW-1015">Disulfide bond</keyword>
<dbReference type="Gene3D" id="3.10.250.10">
    <property type="entry name" value="SRCR-like domain"/>
    <property type="match status" value="4"/>
</dbReference>
<feature type="disulfide bond" evidence="9">
    <location>
        <begin position="477"/>
        <end position="538"/>
    </location>
</feature>
<dbReference type="FunFam" id="3.10.250.10:FF:000001">
    <property type="entry name" value="Lysyl oxidase 4 isoform X1"/>
    <property type="match status" value="3"/>
</dbReference>
<evidence type="ECO:0000313" key="12">
    <source>
        <dbReference type="Proteomes" id="UP001239994"/>
    </source>
</evidence>
<keyword evidence="1" id="KW-0732">Signal</keyword>
<dbReference type="GO" id="GO:0016020">
    <property type="term" value="C:membrane"/>
    <property type="evidence" value="ECO:0007669"/>
    <property type="project" value="InterPro"/>
</dbReference>
<feature type="disulfide bond" evidence="9">
    <location>
        <begin position="49"/>
        <end position="110"/>
    </location>
</feature>
<comment type="caution">
    <text evidence="11">The sequence shown here is derived from an EMBL/GenBank/DDBJ whole genome shotgun (WGS) entry which is preliminary data.</text>
</comment>
<dbReference type="PANTHER" id="PTHR48071:SF18">
    <property type="entry name" value="DELETED IN MALIGNANT BRAIN TUMORS 1 PROTEIN-RELATED"/>
    <property type="match status" value="1"/>
</dbReference>
<organism evidence="11 12">
    <name type="scientific">Electrophorus voltai</name>
    <dbReference type="NCBI Taxonomy" id="2609070"/>
    <lineage>
        <taxon>Eukaryota</taxon>
        <taxon>Metazoa</taxon>
        <taxon>Chordata</taxon>
        <taxon>Craniata</taxon>
        <taxon>Vertebrata</taxon>
        <taxon>Euteleostomi</taxon>
        <taxon>Actinopterygii</taxon>
        <taxon>Neopterygii</taxon>
        <taxon>Teleostei</taxon>
        <taxon>Ostariophysi</taxon>
        <taxon>Gymnotiformes</taxon>
        <taxon>Gymnotoidei</taxon>
        <taxon>Gymnotidae</taxon>
        <taxon>Electrophorus</taxon>
    </lineage>
</organism>
<name>A0AAD9DN61_9TELE</name>
<protein>
    <recommendedName>
        <fullName evidence="8">Soluble scavenger receptor cysteine-rich domain-containing protein SSC5D</fullName>
    </recommendedName>
</protein>